<protein>
    <recommendedName>
        <fullName evidence="3">Aldehyde dehydrogenase</fullName>
    </recommendedName>
</protein>
<organism evidence="6 7">
    <name type="scientific">Alicyclobacillus acidocaldarius (strain Tc-4-1)</name>
    <name type="common">Bacillus acidocaldarius</name>
    <dbReference type="NCBI Taxonomy" id="1048834"/>
    <lineage>
        <taxon>Bacteria</taxon>
        <taxon>Bacillati</taxon>
        <taxon>Bacillota</taxon>
        <taxon>Bacilli</taxon>
        <taxon>Bacillales</taxon>
        <taxon>Alicyclobacillaceae</taxon>
        <taxon>Alicyclobacillus</taxon>
    </lineage>
</organism>
<feature type="active site" evidence="4">
    <location>
        <position position="261"/>
    </location>
</feature>
<dbReference type="FunFam" id="3.40.309.10:FF:000004">
    <property type="entry name" value="Succinate-semialdehyde dehydrogenase I"/>
    <property type="match status" value="1"/>
</dbReference>
<dbReference type="InterPro" id="IPR050740">
    <property type="entry name" value="Aldehyde_DH_Superfamily"/>
</dbReference>
<sequence>MTAWAEQRREIDMTDTRKMYIGGEWVDSISGESLEVRNPATGEVVGRAAFGDHRDALRAIDAAHAAFPEWSRLLARERSRYLYRLYELVYEHRNELAELVSAEMGKPVREAKGEVVGSADYFLWYAEEAKRVYGETIPSSFPNKRILVHRQPVGVVAAITPWNFPVNMVARKIAPALAAGCTVVLKPAEATPLSAIRLFELIHEAGFPPGVANLVIGQPDKVGEAFLKSPKVAKIAFTGSTRVGKLLMAGAAEHVKRVSLELGGHAPTLVFADADLDLAVKGVFESKFRNTGQMCICTNRLYVERSVAEPFVERLVERVKKAKVGDGRNPDVEVGPVINERGLEKVLNHIEDARQKGATVVCGGNRLTEGDYAKGYFVEPTVLTGVERGMRVLEEETFGPVLPVAVFDTEDEAIRLANDSPYGLAAYVYTRDLGRAVRVAEALEFGIVGVNDGAPVQTQAPFGGFKESGLGREGGHHAMDEFLEIKHISLGW</sequence>
<dbReference type="InterPro" id="IPR015590">
    <property type="entry name" value="Aldehyde_DH_dom"/>
</dbReference>
<dbReference type="KEGG" id="aad:TC41_0812"/>
<dbReference type="InterPro" id="IPR016161">
    <property type="entry name" value="Ald_DH/histidinol_DH"/>
</dbReference>
<dbReference type="GO" id="GO:0009450">
    <property type="term" value="P:gamma-aminobutyric acid catabolic process"/>
    <property type="evidence" value="ECO:0007669"/>
    <property type="project" value="TreeGrafter"/>
</dbReference>
<dbReference type="EMBL" id="CP002902">
    <property type="protein sequence ID" value="AEJ42769.1"/>
    <property type="molecule type" value="Genomic_DNA"/>
</dbReference>
<dbReference type="GO" id="GO:0006081">
    <property type="term" value="P:aldehyde metabolic process"/>
    <property type="evidence" value="ECO:0007669"/>
    <property type="project" value="InterPro"/>
</dbReference>
<keyword evidence="2 3" id="KW-0560">Oxidoreductase</keyword>
<dbReference type="PATRIC" id="fig|1048834.4.peg.769"/>
<dbReference type="STRING" id="1048834.TC41_0812"/>
<dbReference type="PANTHER" id="PTHR43353">
    <property type="entry name" value="SUCCINATE-SEMIALDEHYDE DEHYDROGENASE, MITOCHONDRIAL"/>
    <property type="match status" value="1"/>
</dbReference>
<feature type="active site" evidence="4">
    <location>
        <position position="295"/>
    </location>
</feature>
<name>F8IEY6_ALIAT</name>
<proteinExistence type="inferred from homology"/>
<accession>F8IEY6</accession>
<dbReference type="CDD" id="cd07103">
    <property type="entry name" value="ALDH_F5_SSADH_GabD"/>
    <property type="match status" value="1"/>
</dbReference>
<dbReference type="InterPro" id="IPR016163">
    <property type="entry name" value="Ald_DH_C"/>
</dbReference>
<dbReference type="SUPFAM" id="SSF53720">
    <property type="entry name" value="ALDH-like"/>
    <property type="match status" value="1"/>
</dbReference>
<evidence type="ECO:0000313" key="6">
    <source>
        <dbReference type="EMBL" id="AEJ42769.1"/>
    </source>
</evidence>
<dbReference type="Pfam" id="PF00171">
    <property type="entry name" value="Aldedh"/>
    <property type="match status" value="1"/>
</dbReference>
<comment type="similarity">
    <text evidence="1 3">Belongs to the aldehyde dehydrogenase family.</text>
</comment>
<evidence type="ECO:0000313" key="7">
    <source>
        <dbReference type="Proteomes" id="UP000000292"/>
    </source>
</evidence>
<dbReference type="InterPro" id="IPR016160">
    <property type="entry name" value="Ald_DH_CS_CYS"/>
</dbReference>
<evidence type="ECO:0000256" key="2">
    <source>
        <dbReference type="ARBA" id="ARBA00023002"/>
    </source>
</evidence>
<dbReference type="InterPro" id="IPR016162">
    <property type="entry name" value="Ald_DH_N"/>
</dbReference>
<evidence type="ECO:0000256" key="3">
    <source>
        <dbReference type="PIRNR" id="PIRNR036492"/>
    </source>
</evidence>
<evidence type="ECO:0000256" key="4">
    <source>
        <dbReference type="PIRSR" id="PIRSR036492-1"/>
    </source>
</evidence>
<reference evidence="6 7" key="1">
    <citation type="journal article" date="2011" name="J. Bacteriol.">
        <title>Complete Genome Sequence of Alicyclobacillus acidocaldarius Strain Tc-4-1.</title>
        <authorList>
            <person name="Chen Y."/>
            <person name="He Y."/>
            <person name="Zhang B."/>
            <person name="Yang J."/>
            <person name="Li W."/>
            <person name="Dong Z."/>
            <person name="Hu S."/>
        </authorList>
    </citation>
    <scope>NUCLEOTIDE SEQUENCE [LARGE SCALE GENOMIC DNA]</scope>
    <source>
        <strain evidence="6 7">Tc-4-1</strain>
    </source>
</reference>
<dbReference type="HOGENOM" id="CLU_005391_5_3_9"/>
<evidence type="ECO:0000259" key="5">
    <source>
        <dbReference type="Pfam" id="PF00171"/>
    </source>
</evidence>
<reference evidence="7" key="2">
    <citation type="submission" date="2011-06" db="EMBL/GenBank/DDBJ databases">
        <title>The complete genome sequence of Alicyclobacillus acidocaldarius sp. Tc-4-1.</title>
        <authorList>
            <person name="Chen Y."/>
            <person name="He Y."/>
            <person name="Dong Z."/>
            <person name="Hu S."/>
        </authorList>
    </citation>
    <scope>NUCLEOTIDE SEQUENCE [LARGE SCALE GENOMIC DNA]</scope>
    <source>
        <strain evidence="7">Tc-4-1</strain>
    </source>
</reference>
<dbReference type="GO" id="GO:0004777">
    <property type="term" value="F:succinate-semialdehyde dehydrogenase (NAD+) activity"/>
    <property type="evidence" value="ECO:0007669"/>
    <property type="project" value="TreeGrafter"/>
</dbReference>
<feature type="domain" description="Aldehyde dehydrogenase" evidence="5">
    <location>
        <begin position="25"/>
        <end position="488"/>
    </location>
</feature>
<dbReference type="PROSITE" id="PS00070">
    <property type="entry name" value="ALDEHYDE_DEHYDR_CYS"/>
    <property type="match status" value="1"/>
</dbReference>
<dbReference type="FunFam" id="3.40.605.10:FF:000026">
    <property type="entry name" value="Aldehyde dehydrogenase, putative"/>
    <property type="match status" value="1"/>
</dbReference>
<dbReference type="FunFam" id="3.40.605.10:FF:000005">
    <property type="entry name" value="Succinate-semialdehyde dehydrogenase I"/>
    <property type="match status" value="1"/>
</dbReference>
<dbReference type="AlphaFoldDB" id="F8IEY6"/>
<dbReference type="PIRSF" id="PIRSF036492">
    <property type="entry name" value="ALDH"/>
    <property type="match status" value="1"/>
</dbReference>
<dbReference type="Gene3D" id="3.40.309.10">
    <property type="entry name" value="Aldehyde Dehydrogenase, Chain A, domain 2"/>
    <property type="match status" value="1"/>
</dbReference>
<dbReference type="InterPro" id="IPR012394">
    <property type="entry name" value="Aldehyde_DH_NAD(P)"/>
</dbReference>
<dbReference type="Proteomes" id="UP000000292">
    <property type="component" value="Chromosome"/>
</dbReference>
<dbReference type="PANTHER" id="PTHR43353:SF5">
    <property type="entry name" value="SUCCINATE-SEMIALDEHYDE DEHYDROGENASE, MITOCHONDRIAL"/>
    <property type="match status" value="1"/>
</dbReference>
<dbReference type="eggNOG" id="COG1012">
    <property type="taxonomic scope" value="Bacteria"/>
</dbReference>
<gene>
    <name evidence="6" type="primary">gabD</name>
    <name evidence="6" type="ordered locus">TC41_0812</name>
</gene>
<dbReference type="Gene3D" id="3.40.605.10">
    <property type="entry name" value="Aldehyde Dehydrogenase, Chain A, domain 1"/>
    <property type="match status" value="1"/>
</dbReference>
<evidence type="ECO:0000256" key="1">
    <source>
        <dbReference type="ARBA" id="ARBA00009986"/>
    </source>
</evidence>